<dbReference type="RefSeq" id="WP_312890046.1">
    <property type="nucleotide sequence ID" value="NZ_BAAAWY010000044.1"/>
</dbReference>
<evidence type="ECO:0000256" key="5">
    <source>
        <dbReference type="SAM" id="Phobius"/>
    </source>
</evidence>
<proteinExistence type="predicted"/>
<dbReference type="GO" id="GO:0005886">
    <property type="term" value="C:plasma membrane"/>
    <property type="evidence" value="ECO:0007669"/>
    <property type="project" value="UniProtKB-SubCell"/>
</dbReference>
<feature type="domain" description="Major facilitator superfamily (MFS) profile" evidence="6">
    <location>
        <begin position="11"/>
        <end position="465"/>
    </location>
</feature>
<dbReference type="Pfam" id="PF07690">
    <property type="entry name" value="MFS_1"/>
    <property type="match status" value="1"/>
</dbReference>
<dbReference type="GO" id="GO:0022857">
    <property type="term" value="F:transmembrane transporter activity"/>
    <property type="evidence" value="ECO:0007669"/>
    <property type="project" value="InterPro"/>
</dbReference>
<feature type="transmembrane region" description="Helical" evidence="5">
    <location>
        <begin position="229"/>
        <end position="250"/>
    </location>
</feature>
<organism evidence="7 8">
    <name type="scientific">Kutzneria kofuensis</name>
    <dbReference type="NCBI Taxonomy" id="103725"/>
    <lineage>
        <taxon>Bacteria</taxon>
        <taxon>Bacillati</taxon>
        <taxon>Actinomycetota</taxon>
        <taxon>Actinomycetes</taxon>
        <taxon>Pseudonocardiales</taxon>
        <taxon>Pseudonocardiaceae</taxon>
        <taxon>Kutzneria</taxon>
    </lineage>
</organism>
<feature type="transmembrane region" description="Helical" evidence="5">
    <location>
        <begin position="136"/>
        <end position="161"/>
    </location>
</feature>
<dbReference type="EMBL" id="JACHIR010000001">
    <property type="protein sequence ID" value="MBB5891067.1"/>
    <property type="molecule type" value="Genomic_DNA"/>
</dbReference>
<evidence type="ECO:0000256" key="2">
    <source>
        <dbReference type="ARBA" id="ARBA00022692"/>
    </source>
</evidence>
<feature type="transmembrane region" description="Helical" evidence="5">
    <location>
        <begin position="366"/>
        <end position="385"/>
    </location>
</feature>
<evidence type="ECO:0000259" key="6">
    <source>
        <dbReference type="PROSITE" id="PS50850"/>
    </source>
</evidence>
<feature type="transmembrane region" description="Helical" evidence="5">
    <location>
        <begin position="76"/>
        <end position="93"/>
    </location>
</feature>
<feature type="transmembrane region" description="Helical" evidence="5">
    <location>
        <begin position="271"/>
        <end position="299"/>
    </location>
</feature>
<feature type="transmembrane region" description="Helical" evidence="5">
    <location>
        <begin position="441"/>
        <end position="459"/>
    </location>
</feature>
<accession>A0A7W9NF59</accession>
<comment type="caution">
    <text evidence="7">The sequence shown here is derived from an EMBL/GenBank/DDBJ whole genome shotgun (WGS) entry which is preliminary data.</text>
</comment>
<evidence type="ECO:0000256" key="1">
    <source>
        <dbReference type="ARBA" id="ARBA00004651"/>
    </source>
</evidence>
<feature type="transmembrane region" description="Helical" evidence="5">
    <location>
        <begin position="339"/>
        <end position="360"/>
    </location>
</feature>
<feature type="transmembrane region" description="Helical" evidence="5">
    <location>
        <begin position="311"/>
        <end position="332"/>
    </location>
</feature>
<dbReference type="PANTHER" id="PTHR42718:SF39">
    <property type="entry name" value="ACTINORHODIN TRANSPORTER-RELATED"/>
    <property type="match status" value="1"/>
</dbReference>
<feature type="transmembrane region" description="Helical" evidence="5">
    <location>
        <begin position="12"/>
        <end position="33"/>
    </location>
</feature>
<keyword evidence="8" id="KW-1185">Reference proteome</keyword>
<dbReference type="Proteomes" id="UP000585638">
    <property type="component" value="Unassembled WGS sequence"/>
</dbReference>
<keyword evidence="4 5" id="KW-0472">Membrane</keyword>
<dbReference type="PRINTS" id="PR01036">
    <property type="entry name" value="TCRTETB"/>
</dbReference>
<feature type="transmembrane region" description="Helical" evidence="5">
    <location>
        <begin position="45"/>
        <end position="64"/>
    </location>
</feature>
<keyword evidence="2 5" id="KW-0812">Transmembrane</keyword>
<feature type="transmembrane region" description="Helical" evidence="5">
    <location>
        <begin position="99"/>
        <end position="116"/>
    </location>
</feature>
<sequence>MSQPDPHRWKALAVSLAAGFMSLLDVSIVNVALPSVQNGLHASAGSVQWIVSGYALTFGLSLVAGGRLGDVLGRRVMFLVSLTAFVLTSALAGAAPNEVFLIGARLLQGLAAGLLTPQNSGLIQDLFRGAERGKAFGLLGATIGISTATGPVLGGLILAAFGDEQGWRWVFYVNVPVGVLAFVLALRWLPRADRGRPALRDEIDHVGAFLLGVTVLDVLLPIVETESGGAGWLWLLAALTPVFAVLFVRWERRVAARGGKPLLDLRLFTEVSGYSSGLLLGSVYFCGFAGIFLVMSLFLQKGLHYTPLQSGLTVTPFALGSSIMAAVAGRLVSRLGRKVTVAGLGLITIGLAAVAVVVLLAPQDMIGGAIALPLLVAGIGGGAVISPNTTLTLECVPNRIAGVAGGALQTGQRIGTAIGTAVLATVFYSATGAGFPAAVSMTLWCAIGFMLVAIVIAVYELRRRAGAGRAAVRPAAGD</sequence>
<gene>
    <name evidence="7" type="ORF">BJ998_002263</name>
</gene>
<dbReference type="PROSITE" id="PS50850">
    <property type="entry name" value="MFS"/>
    <property type="match status" value="1"/>
</dbReference>
<evidence type="ECO:0000313" key="7">
    <source>
        <dbReference type="EMBL" id="MBB5891067.1"/>
    </source>
</evidence>
<dbReference type="InterPro" id="IPR011701">
    <property type="entry name" value="MFS"/>
</dbReference>
<dbReference type="Gene3D" id="1.20.1250.20">
    <property type="entry name" value="MFS general substrate transporter like domains"/>
    <property type="match status" value="1"/>
</dbReference>
<dbReference type="PANTHER" id="PTHR42718">
    <property type="entry name" value="MAJOR FACILITATOR SUPERFAMILY MULTIDRUG TRANSPORTER MFSC"/>
    <property type="match status" value="1"/>
</dbReference>
<feature type="transmembrane region" description="Helical" evidence="5">
    <location>
        <begin position="206"/>
        <end position="223"/>
    </location>
</feature>
<dbReference type="Gene3D" id="1.20.1720.10">
    <property type="entry name" value="Multidrug resistance protein D"/>
    <property type="match status" value="1"/>
</dbReference>
<dbReference type="SUPFAM" id="SSF103473">
    <property type="entry name" value="MFS general substrate transporter"/>
    <property type="match status" value="1"/>
</dbReference>
<feature type="transmembrane region" description="Helical" evidence="5">
    <location>
        <begin position="167"/>
        <end position="186"/>
    </location>
</feature>
<dbReference type="AlphaFoldDB" id="A0A7W9NF59"/>
<dbReference type="CDD" id="cd17321">
    <property type="entry name" value="MFS_MMR_MDR_like"/>
    <property type="match status" value="1"/>
</dbReference>
<name>A0A7W9NF59_9PSEU</name>
<reference evidence="7 8" key="1">
    <citation type="submission" date="2020-08" db="EMBL/GenBank/DDBJ databases">
        <title>Sequencing the genomes of 1000 actinobacteria strains.</title>
        <authorList>
            <person name="Klenk H.-P."/>
        </authorList>
    </citation>
    <scope>NUCLEOTIDE SEQUENCE [LARGE SCALE GENOMIC DNA]</scope>
    <source>
        <strain evidence="7 8">DSM 43851</strain>
    </source>
</reference>
<protein>
    <submittedName>
        <fullName evidence="7">EmrB/QacA subfamily drug resistance transporter</fullName>
    </submittedName>
</protein>
<comment type="subcellular location">
    <subcellularLocation>
        <location evidence="1">Cell membrane</location>
        <topology evidence="1">Multi-pass membrane protein</topology>
    </subcellularLocation>
</comment>
<dbReference type="InterPro" id="IPR020846">
    <property type="entry name" value="MFS_dom"/>
</dbReference>
<keyword evidence="3 5" id="KW-1133">Transmembrane helix</keyword>
<evidence type="ECO:0000313" key="8">
    <source>
        <dbReference type="Proteomes" id="UP000585638"/>
    </source>
</evidence>
<dbReference type="InterPro" id="IPR036259">
    <property type="entry name" value="MFS_trans_sf"/>
</dbReference>
<evidence type="ECO:0000256" key="3">
    <source>
        <dbReference type="ARBA" id="ARBA00022989"/>
    </source>
</evidence>
<evidence type="ECO:0000256" key="4">
    <source>
        <dbReference type="ARBA" id="ARBA00023136"/>
    </source>
</evidence>